<name>A0A9D2BPF6_9BACT</name>
<dbReference type="PROSITE" id="PS51178">
    <property type="entry name" value="PASTA"/>
    <property type="match status" value="1"/>
</dbReference>
<dbReference type="SUPFAM" id="SSF54184">
    <property type="entry name" value="Penicillin-binding protein 2x (pbp-2x), c-terminal domain"/>
    <property type="match status" value="1"/>
</dbReference>
<dbReference type="EMBL" id="DXEN01000017">
    <property type="protein sequence ID" value="HIX85615.1"/>
    <property type="molecule type" value="Genomic_DNA"/>
</dbReference>
<gene>
    <name evidence="3" type="ORF">H9848_03255</name>
</gene>
<keyword evidence="1" id="KW-0472">Membrane</keyword>
<evidence type="ECO:0000313" key="4">
    <source>
        <dbReference type="Proteomes" id="UP000823847"/>
    </source>
</evidence>
<sequence length="209" mass="23139">MSNFLIRLVKNPFIINILLMIIATCGIVYGVLAWLDSYTRHNEAVLVPDVKGMRIEDAAQFFQNSHLRYSVIDSVFSENVAPGAVVELVPEVGSKVKEGRIVFVTINAMTSQTAIIPDVEDLSFRQAYTLLRGAGFDSVEVEYVAGDYKDLAMGVEMDGRPLIKGERLPLSSHLVLKVSSGDPNYMPEDSLALDSIPVEPLDSDLEKWF</sequence>
<dbReference type="Gene3D" id="3.30.10.20">
    <property type="match status" value="1"/>
</dbReference>
<dbReference type="SMART" id="SM00740">
    <property type="entry name" value="PASTA"/>
    <property type="match status" value="1"/>
</dbReference>
<comment type="caution">
    <text evidence="3">The sequence shown here is derived from an EMBL/GenBank/DDBJ whole genome shotgun (WGS) entry which is preliminary data.</text>
</comment>
<reference evidence="3" key="2">
    <citation type="submission" date="2021-04" db="EMBL/GenBank/DDBJ databases">
        <authorList>
            <person name="Gilroy R."/>
        </authorList>
    </citation>
    <scope>NUCLEOTIDE SEQUENCE</scope>
    <source>
        <strain evidence="3">ChiHecec2B26-12326</strain>
    </source>
</reference>
<dbReference type="Pfam" id="PF03793">
    <property type="entry name" value="PASTA"/>
    <property type="match status" value="1"/>
</dbReference>
<reference evidence="3" key="1">
    <citation type="journal article" date="2021" name="PeerJ">
        <title>Extensive microbial diversity within the chicken gut microbiome revealed by metagenomics and culture.</title>
        <authorList>
            <person name="Gilroy R."/>
            <person name="Ravi A."/>
            <person name="Getino M."/>
            <person name="Pursley I."/>
            <person name="Horton D.L."/>
            <person name="Alikhan N.F."/>
            <person name="Baker D."/>
            <person name="Gharbi K."/>
            <person name="Hall N."/>
            <person name="Watson M."/>
            <person name="Adriaenssens E.M."/>
            <person name="Foster-Nyarko E."/>
            <person name="Jarju S."/>
            <person name="Secka A."/>
            <person name="Antonio M."/>
            <person name="Oren A."/>
            <person name="Chaudhuri R.R."/>
            <person name="La Ragione R."/>
            <person name="Hildebrand F."/>
            <person name="Pallen M.J."/>
        </authorList>
    </citation>
    <scope>NUCLEOTIDE SEQUENCE</scope>
    <source>
        <strain evidence="3">ChiHecec2B26-12326</strain>
    </source>
</reference>
<dbReference type="CDD" id="cd06577">
    <property type="entry name" value="PASTA_pknB"/>
    <property type="match status" value="1"/>
</dbReference>
<accession>A0A9D2BPF6</accession>
<dbReference type="InterPro" id="IPR005543">
    <property type="entry name" value="PASTA_dom"/>
</dbReference>
<protein>
    <submittedName>
        <fullName evidence="3">PASTA domain-containing protein</fullName>
    </submittedName>
</protein>
<dbReference type="Proteomes" id="UP000823847">
    <property type="component" value="Unassembled WGS sequence"/>
</dbReference>
<keyword evidence="1" id="KW-1133">Transmembrane helix</keyword>
<feature type="domain" description="PASTA" evidence="2">
    <location>
        <begin position="41"/>
        <end position="108"/>
    </location>
</feature>
<keyword evidence="1" id="KW-0812">Transmembrane</keyword>
<evidence type="ECO:0000256" key="1">
    <source>
        <dbReference type="SAM" id="Phobius"/>
    </source>
</evidence>
<organism evidence="3 4">
    <name type="scientific">Candidatus Parabacteroides intestinigallinarum</name>
    <dbReference type="NCBI Taxonomy" id="2838722"/>
    <lineage>
        <taxon>Bacteria</taxon>
        <taxon>Pseudomonadati</taxon>
        <taxon>Bacteroidota</taxon>
        <taxon>Bacteroidia</taxon>
        <taxon>Bacteroidales</taxon>
        <taxon>Tannerellaceae</taxon>
        <taxon>Parabacteroides</taxon>
    </lineage>
</organism>
<evidence type="ECO:0000313" key="3">
    <source>
        <dbReference type="EMBL" id="HIX85615.1"/>
    </source>
</evidence>
<evidence type="ECO:0000259" key="2">
    <source>
        <dbReference type="PROSITE" id="PS51178"/>
    </source>
</evidence>
<dbReference type="AlphaFoldDB" id="A0A9D2BPF6"/>
<feature type="transmembrane region" description="Helical" evidence="1">
    <location>
        <begin position="12"/>
        <end position="35"/>
    </location>
</feature>
<proteinExistence type="predicted"/>